<keyword evidence="7" id="KW-0276">Fatty acid metabolism</keyword>
<evidence type="ECO:0000259" key="25">
    <source>
        <dbReference type="Pfam" id="PF02771"/>
    </source>
</evidence>
<evidence type="ECO:0000256" key="14">
    <source>
        <dbReference type="ARBA" id="ARBA00042821"/>
    </source>
</evidence>
<dbReference type="PIRSF" id="PIRSF016578">
    <property type="entry name" value="HsaA"/>
    <property type="match status" value="1"/>
</dbReference>
<dbReference type="InterPro" id="IPR006089">
    <property type="entry name" value="Acyl-CoA_DH_CS"/>
</dbReference>
<evidence type="ECO:0000313" key="28">
    <source>
        <dbReference type="RefSeq" id="XP_014670387.1"/>
    </source>
</evidence>
<feature type="domain" description="Acyl-CoA dehydrogenase/oxidase N-terminal" evidence="25">
    <location>
        <begin position="55"/>
        <end position="165"/>
    </location>
</feature>
<dbReference type="InterPro" id="IPR009100">
    <property type="entry name" value="AcylCoA_DH/oxidase_NM_dom_sf"/>
</dbReference>
<evidence type="ECO:0000256" key="6">
    <source>
        <dbReference type="ARBA" id="ARBA00022827"/>
    </source>
</evidence>
<keyword evidence="5 22" id="KW-0285">Flavoprotein</keyword>
<evidence type="ECO:0000256" key="21">
    <source>
        <dbReference type="ARBA" id="ARBA00051903"/>
    </source>
</evidence>
<keyword evidence="26" id="KW-1185">Reference proteome</keyword>
<dbReference type="PANTHER" id="PTHR43884:SF1">
    <property type="entry name" value="SHORT_BRANCHED CHAIN SPECIFIC ACYL-COA DEHYDROGENASE, MITOCHONDRIAL"/>
    <property type="match status" value="1"/>
</dbReference>
<evidence type="ECO:0000256" key="8">
    <source>
        <dbReference type="ARBA" id="ARBA00023002"/>
    </source>
</evidence>
<evidence type="ECO:0000259" key="23">
    <source>
        <dbReference type="Pfam" id="PF00441"/>
    </source>
</evidence>
<reference evidence="27 28" key="1">
    <citation type="submission" date="2025-05" db="UniProtKB">
        <authorList>
            <consortium name="RefSeq"/>
        </authorList>
    </citation>
    <scope>IDENTIFICATION</scope>
</reference>
<dbReference type="Gene3D" id="2.40.110.10">
    <property type="entry name" value="Butyryl-CoA Dehydrogenase, subunit A, domain 2"/>
    <property type="match status" value="1"/>
</dbReference>
<dbReference type="SUPFAM" id="SSF47203">
    <property type="entry name" value="Acyl-CoA dehydrogenase C-terminal domain-like"/>
    <property type="match status" value="1"/>
</dbReference>
<evidence type="ECO:0000256" key="7">
    <source>
        <dbReference type="ARBA" id="ARBA00022832"/>
    </source>
</evidence>
<dbReference type="EC" id="1.3.8.5" evidence="11"/>
<comment type="catalytic activity">
    <reaction evidence="19">
        <text>hexanoyl-CoA + oxidized [electron-transfer flavoprotein] + H(+) = (2E)-hexenoyl-CoA + reduced [electron-transfer flavoprotein]</text>
        <dbReference type="Rhea" id="RHEA:43464"/>
        <dbReference type="Rhea" id="RHEA-COMP:10685"/>
        <dbReference type="Rhea" id="RHEA-COMP:10686"/>
        <dbReference type="ChEBI" id="CHEBI:15378"/>
        <dbReference type="ChEBI" id="CHEBI:57692"/>
        <dbReference type="ChEBI" id="CHEBI:58307"/>
        <dbReference type="ChEBI" id="CHEBI:62077"/>
        <dbReference type="ChEBI" id="CHEBI:62620"/>
    </reaction>
    <physiologicalReaction direction="left-to-right" evidence="19">
        <dbReference type="Rhea" id="RHEA:43465"/>
    </physiologicalReaction>
</comment>
<name>A0ABM1EDW6_PRICU</name>
<dbReference type="Pfam" id="PF02770">
    <property type="entry name" value="Acyl-CoA_dh_M"/>
    <property type="match status" value="1"/>
</dbReference>
<evidence type="ECO:0000256" key="5">
    <source>
        <dbReference type="ARBA" id="ARBA00022630"/>
    </source>
</evidence>
<dbReference type="Proteomes" id="UP000695022">
    <property type="component" value="Unplaced"/>
</dbReference>
<gene>
    <name evidence="27 28" type="primary">LOC106811323</name>
</gene>
<keyword evidence="6 22" id="KW-0274">FAD</keyword>
<feature type="domain" description="Acyl-CoA dehydrogenase/oxidase C-terminal" evidence="23">
    <location>
        <begin position="277"/>
        <end position="423"/>
    </location>
</feature>
<comment type="similarity">
    <text evidence="3 22">Belongs to the acyl-CoA dehydrogenase family.</text>
</comment>
<dbReference type="CDD" id="cd01158">
    <property type="entry name" value="SCAD_SBCAD"/>
    <property type="match status" value="1"/>
</dbReference>
<evidence type="ECO:0000256" key="3">
    <source>
        <dbReference type="ARBA" id="ARBA00009347"/>
    </source>
</evidence>
<dbReference type="RefSeq" id="XP_014670387.1">
    <property type="nucleotide sequence ID" value="XM_014814901.1"/>
</dbReference>
<evidence type="ECO:0000256" key="12">
    <source>
        <dbReference type="ARBA" id="ARBA00039850"/>
    </source>
</evidence>
<dbReference type="RefSeq" id="XP_014670386.1">
    <property type="nucleotide sequence ID" value="XM_014814900.1"/>
</dbReference>
<evidence type="ECO:0000313" key="26">
    <source>
        <dbReference type="Proteomes" id="UP000695022"/>
    </source>
</evidence>
<comment type="catalytic activity">
    <reaction evidence="20">
        <text>(2S)-2-methylbutanoyl-CoA + oxidized [electron-transfer flavoprotein] + H(+) = (2E)-2-methylbut-2-enoyl-CoA + reduced [electron-transfer flavoprotein]</text>
        <dbReference type="Rhea" id="RHEA:48256"/>
        <dbReference type="Rhea" id="RHEA-COMP:10685"/>
        <dbReference type="Rhea" id="RHEA-COMP:10686"/>
        <dbReference type="ChEBI" id="CHEBI:15378"/>
        <dbReference type="ChEBI" id="CHEBI:57337"/>
        <dbReference type="ChEBI" id="CHEBI:57692"/>
        <dbReference type="ChEBI" id="CHEBI:58307"/>
        <dbReference type="ChEBI" id="CHEBI:88166"/>
    </reaction>
    <physiologicalReaction direction="left-to-right" evidence="20">
        <dbReference type="Rhea" id="RHEA:48257"/>
    </physiologicalReaction>
</comment>
<evidence type="ECO:0000256" key="1">
    <source>
        <dbReference type="ARBA" id="ARBA00001974"/>
    </source>
</evidence>
<accession>A0ABM1EDW6</accession>
<protein>
    <recommendedName>
        <fullName evidence="12">Short/branched chain specific acyl-CoA dehydrogenase, mitochondrial</fullName>
        <ecNumber evidence="11">1.3.8.5</ecNumber>
    </recommendedName>
    <alternativeName>
        <fullName evidence="14">2-methyl branched chain acyl-CoA dehydrogenase</fullName>
    </alternativeName>
    <alternativeName>
        <fullName evidence="13">2-methylbutyryl-coenzyme A dehydrogenase</fullName>
    </alternativeName>
</protein>
<comment type="catalytic activity">
    <reaction evidence="16">
        <text>valproyl-CoA + oxidized [electron-transfer flavoprotein] + H(+) = (2E)-2-propylpent-2-enoyl-CoA + reduced [electron-transfer flavoprotein]</text>
        <dbReference type="Rhea" id="RHEA:65344"/>
        <dbReference type="Rhea" id="RHEA-COMP:10685"/>
        <dbReference type="Rhea" id="RHEA-COMP:10686"/>
        <dbReference type="ChEBI" id="CHEBI:15378"/>
        <dbReference type="ChEBI" id="CHEBI:57692"/>
        <dbReference type="ChEBI" id="CHEBI:58307"/>
        <dbReference type="ChEBI" id="CHEBI:156457"/>
        <dbReference type="ChEBI" id="CHEBI:156458"/>
    </reaction>
    <physiologicalReaction direction="left-to-right" evidence="16">
        <dbReference type="Rhea" id="RHEA:65345"/>
    </physiologicalReaction>
</comment>
<dbReference type="GeneID" id="106811323"/>
<comment type="cofactor">
    <cofactor evidence="1 22">
        <name>FAD</name>
        <dbReference type="ChEBI" id="CHEBI:57692"/>
    </cofactor>
</comment>
<dbReference type="Gene3D" id="1.10.540.10">
    <property type="entry name" value="Acyl-CoA dehydrogenase/oxidase, N-terminal domain"/>
    <property type="match status" value="1"/>
</dbReference>
<evidence type="ECO:0000313" key="27">
    <source>
        <dbReference type="RefSeq" id="XP_014670386.1"/>
    </source>
</evidence>
<proteinExistence type="inferred from homology"/>
<evidence type="ECO:0000256" key="20">
    <source>
        <dbReference type="ARBA" id="ARBA00049552"/>
    </source>
</evidence>
<evidence type="ECO:0000256" key="2">
    <source>
        <dbReference type="ARBA" id="ARBA00005198"/>
    </source>
</evidence>
<dbReference type="InterPro" id="IPR037069">
    <property type="entry name" value="AcylCoA_DH/ox_N_sf"/>
</dbReference>
<evidence type="ECO:0000256" key="19">
    <source>
        <dbReference type="ARBA" id="ARBA00049192"/>
    </source>
</evidence>
<comment type="catalytic activity">
    <reaction evidence="17">
        <text>(2R)-2-methylbutanoyl-CoA + oxidized [electron-transfer flavoprotein] + H(+) = ethylacryloyl-CoA + reduced [electron-transfer flavoprotein]</text>
        <dbReference type="Rhea" id="RHEA:65296"/>
        <dbReference type="Rhea" id="RHEA-COMP:10685"/>
        <dbReference type="Rhea" id="RHEA-COMP:10686"/>
        <dbReference type="ChEBI" id="CHEBI:15378"/>
        <dbReference type="ChEBI" id="CHEBI:57692"/>
        <dbReference type="ChEBI" id="CHEBI:58307"/>
        <dbReference type="ChEBI" id="CHEBI:156439"/>
        <dbReference type="ChEBI" id="CHEBI:156440"/>
    </reaction>
    <physiologicalReaction direction="left-to-right" evidence="17">
        <dbReference type="Rhea" id="RHEA:65297"/>
    </physiologicalReaction>
</comment>
<dbReference type="InterPro" id="IPR013786">
    <property type="entry name" value="AcylCoA_DH/ox_N"/>
</dbReference>
<feature type="domain" description="Acyl-CoA oxidase/dehydrogenase middle" evidence="24">
    <location>
        <begin position="170"/>
        <end position="265"/>
    </location>
</feature>
<comment type="pathway">
    <text evidence="2">Lipid metabolism; mitochondrial fatty acid beta-oxidation.</text>
</comment>
<dbReference type="Pfam" id="PF00441">
    <property type="entry name" value="Acyl-CoA_dh_1"/>
    <property type="match status" value="1"/>
</dbReference>
<comment type="pathway">
    <text evidence="10">Amino-acid degradation; L-isoleucine degradation.</text>
</comment>
<evidence type="ECO:0000256" key="11">
    <source>
        <dbReference type="ARBA" id="ARBA00039036"/>
    </source>
</evidence>
<evidence type="ECO:0000256" key="15">
    <source>
        <dbReference type="ARBA" id="ARBA00048235"/>
    </source>
</evidence>
<comment type="catalytic activity">
    <reaction evidence="18">
        <text>butanoyl-CoA + oxidized [electron-transfer flavoprotein] + H(+) = (2E)-butenoyl-CoA + reduced [electron-transfer flavoprotein]</text>
        <dbReference type="Rhea" id="RHEA:24004"/>
        <dbReference type="Rhea" id="RHEA-COMP:10685"/>
        <dbReference type="Rhea" id="RHEA-COMP:10686"/>
        <dbReference type="ChEBI" id="CHEBI:15378"/>
        <dbReference type="ChEBI" id="CHEBI:57332"/>
        <dbReference type="ChEBI" id="CHEBI:57371"/>
        <dbReference type="ChEBI" id="CHEBI:57692"/>
        <dbReference type="ChEBI" id="CHEBI:58307"/>
    </reaction>
    <physiologicalReaction direction="left-to-right" evidence="18">
        <dbReference type="Rhea" id="RHEA:24005"/>
    </physiologicalReaction>
</comment>
<evidence type="ECO:0000256" key="22">
    <source>
        <dbReference type="RuleBase" id="RU362125"/>
    </source>
</evidence>
<evidence type="ECO:0000256" key="13">
    <source>
        <dbReference type="ARBA" id="ARBA00041537"/>
    </source>
</evidence>
<organism evidence="26 28">
    <name type="scientific">Priapulus caudatus</name>
    <name type="common">Priapulid worm</name>
    <dbReference type="NCBI Taxonomy" id="37621"/>
    <lineage>
        <taxon>Eukaryota</taxon>
        <taxon>Metazoa</taxon>
        <taxon>Ecdysozoa</taxon>
        <taxon>Scalidophora</taxon>
        <taxon>Priapulida</taxon>
        <taxon>Priapulimorpha</taxon>
        <taxon>Priapulimorphida</taxon>
        <taxon>Priapulidae</taxon>
        <taxon>Priapulus</taxon>
    </lineage>
</organism>
<dbReference type="PROSITE" id="PS00072">
    <property type="entry name" value="ACYL_COA_DH_1"/>
    <property type="match status" value="1"/>
</dbReference>
<keyword evidence="9" id="KW-0443">Lipid metabolism</keyword>
<dbReference type="SUPFAM" id="SSF56645">
    <property type="entry name" value="Acyl-CoA dehydrogenase NM domain-like"/>
    <property type="match status" value="1"/>
</dbReference>
<dbReference type="PANTHER" id="PTHR43884">
    <property type="entry name" value="ACYL-COA DEHYDROGENASE"/>
    <property type="match status" value="1"/>
</dbReference>
<dbReference type="InterPro" id="IPR006091">
    <property type="entry name" value="Acyl-CoA_Oxase/DH_mid-dom"/>
</dbReference>
<comment type="catalytic activity">
    <reaction evidence="15">
        <text>2-methylbutanoyl-CoA + oxidized [electron-transfer flavoprotein] + H(+) = (2E)-2-methylbut-2-enoyl-CoA + reduced [electron-transfer flavoprotein]</text>
        <dbReference type="Rhea" id="RHEA:43780"/>
        <dbReference type="Rhea" id="RHEA-COMP:10685"/>
        <dbReference type="Rhea" id="RHEA-COMP:10686"/>
        <dbReference type="ChEBI" id="CHEBI:15378"/>
        <dbReference type="ChEBI" id="CHEBI:57336"/>
        <dbReference type="ChEBI" id="CHEBI:57337"/>
        <dbReference type="ChEBI" id="CHEBI:57692"/>
        <dbReference type="ChEBI" id="CHEBI:58307"/>
        <dbReference type="EC" id="1.3.8.5"/>
    </reaction>
    <physiologicalReaction direction="left-to-right" evidence="15">
        <dbReference type="Rhea" id="RHEA:43781"/>
    </physiologicalReaction>
</comment>
<dbReference type="InterPro" id="IPR036250">
    <property type="entry name" value="AcylCo_DH-like_C"/>
</dbReference>
<evidence type="ECO:0000256" key="17">
    <source>
        <dbReference type="ARBA" id="ARBA00048592"/>
    </source>
</evidence>
<evidence type="ECO:0000259" key="24">
    <source>
        <dbReference type="Pfam" id="PF02770"/>
    </source>
</evidence>
<keyword evidence="8 22" id="KW-0560">Oxidoreductase</keyword>
<dbReference type="Pfam" id="PF02771">
    <property type="entry name" value="Acyl-CoA_dh_N"/>
    <property type="match status" value="1"/>
</dbReference>
<comment type="subunit">
    <text evidence="4">Homotetramer.</text>
</comment>
<dbReference type="InterPro" id="IPR009075">
    <property type="entry name" value="AcylCo_DH/oxidase_C"/>
</dbReference>
<evidence type="ECO:0000256" key="18">
    <source>
        <dbReference type="ARBA" id="ARBA00049096"/>
    </source>
</evidence>
<dbReference type="InterPro" id="IPR046373">
    <property type="entry name" value="Acyl-CoA_Oxase/DH_mid-dom_sf"/>
</dbReference>
<evidence type="ECO:0000256" key="10">
    <source>
        <dbReference type="ARBA" id="ARBA00037895"/>
    </source>
</evidence>
<evidence type="ECO:0000256" key="9">
    <source>
        <dbReference type="ARBA" id="ARBA00023098"/>
    </source>
</evidence>
<comment type="catalytic activity">
    <reaction evidence="21">
        <text>2-methylpropanoyl-CoA + oxidized [electron-transfer flavoprotein] + H(+) = 2-methylpropenoyl-CoA + reduced [electron-transfer flavoprotein]</text>
        <dbReference type="Rhea" id="RHEA:44180"/>
        <dbReference type="Rhea" id="RHEA-COMP:10685"/>
        <dbReference type="Rhea" id="RHEA-COMP:10686"/>
        <dbReference type="ChEBI" id="CHEBI:15378"/>
        <dbReference type="ChEBI" id="CHEBI:57338"/>
        <dbReference type="ChEBI" id="CHEBI:57692"/>
        <dbReference type="ChEBI" id="CHEBI:58307"/>
        <dbReference type="ChEBI" id="CHEBI:62500"/>
    </reaction>
    <physiologicalReaction direction="left-to-right" evidence="21">
        <dbReference type="Rhea" id="RHEA:44181"/>
    </physiologicalReaction>
</comment>
<evidence type="ECO:0000256" key="4">
    <source>
        <dbReference type="ARBA" id="ARBA00011881"/>
    </source>
</evidence>
<dbReference type="Gene3D" id="1.20.140.10">
    <property type="entry name" value="Butyryl-CoA Dehydrogenase, subunit A, domain 3"/>
    <property type="match status" value="1"/>
</dbReference>
<evidence type="ECO:0000256" key="16">
    <source>
        <dbReference type="ARBA" id="ARBA00048307"/>
    </source>
</evidence>
<sequence length="433" mass="47893">MLHESRPVSQLKQNQFLKHSSPCLCKIVAPCTEQPLKHAAALYCTTPSKPLTWLSEEETMMRDTVRKYATEKVQPLVKQMDAEAKMDPSIFKDLFAQGLMGIEVDEKYGGSHSSFFSTVLAIEELAKVDAVVSLVCDLQNTLITSLMQNFGTEEQKEKYLPRLCTDMIGSFCLTEAESGSDAFALKTRAVKDGSSYIINGTKLWITQAHEAGLFYVMANVAPEKGYKGITCFIVDKGTPGLSVGPKEDKLGIRASSTCPVHFDNVKVSDRNVIGEIGHGYKYSIGLLNEGRIGISAQMVGLAQGCFDKTLRYVMERKQFGKIIWDFQAMQHQMAQVSTQIEAARMLAYNAARMKECGQPFVKQAAMAKFTASEVASLTTSKCLEWMGGVGFTKAMPIEKYYRDVKIGTIYEGTSNIQLNTIAKCIAEEFSHTS</sequence>